<evidence type="ECO:0000313" key="2">
    <source>
        <dbReference type="Proteomes" id="UP000198756"/>
    </source>
</evidence>
<accession>A0A1G5UU88</accession>
<dbReference type="RefSeq" id="WP_092727923.1">
    <property type="nucleotide sequence ID" value="NZ_FMXE01000002.1"/>
</dbReference>
<organism evidence="1 2">
    <name type="scientific">Algoriphagus alkaliphilus</name>
    <dbReference type="NCBI Taxonomy" id="279824"/>
    <lineage>
        <taxon>Bacteria</taxon>
        <taxon>Pseudomonadati</taxon>
        <taxon>Bacteroidota</taxon>
        <taxon>Cytophagia</taxon>
        <taxon>Cytophagales</taxon>
        <taxon>Cyclobacteriaceae</taxon>
        <taxon>Algoriphagus</taxon>
    </lineage>
</organism>
<dbReference type="EMBL" id="FMXE01000002">
    <property type="protein sequence ID" value="SDA37192.1"/>
    <property type="molecule type" value="Genomic_DNA"/>
</dbReference>
<keyword evidence="2" id="KW-1185">Reference proteome</keyword>
<name>A0A1G5UU88_9BACT</name>
<protein>
    <submittedName>
        <fullName evidence="1">Uncharacterized protein</fullName>
    </submittedName>
</protein>
<gene>
    <name evidence="1" type="ORF">SAMN03080617_00020</name>
</gene>
<dbReference type="Proteomes" id="UP000198756">
    <property type="component" value="Unassembled WGS sequence"/>
</dbReference>
<reference evidence="2" key="1">
    <citation type="submission" date="2016-10" db="EMBL/GenBank/DDBJ databases">
        <authorList>
            <person name="Varghese N."/>
            <person name="Submissions S."/>
        </authorList>
    </citation>
    <scope>NUCLEOTIDE SEQUENCE [LARGE SCALE GENOMIC DNA]</scope>
    <source>
        <strain evidence="2">DSM 22703</strain>
    </source>
</reference>
<dbReference type="AlphaFoldDB" id="A0A1G5UU88"/>
<proteinExistence type="predicted"/>
<evidence type="ECO:0000313" key="1">
    <source>
        <dbReference type="EMBL" id="SDA37192.1"/>
    </source>
</evidence>
<sequence length="102" mass="11593">MGEFELSVSLKLYAELVKKVVPAASAEMFIKLRLFILKGDSGWGLKVIKFPFENEFLPSQTLLKSFFLNPNFKPEINLQGSTQLSSLPWQIMLVENQVRISS</sequence>